<dbReference type="Proteomes" id="UP000045039">
    <property type="component" value="Unassembled WGS sequence"/>
</dbReference>
<dbReference type="AlphaFoldDB" id="A0A9P1VU41"/>
<feature type="domain" description="Multi-ubiquitin" evidence="1">
    <location>
        <begin position="21"/>
        <end position="78"/>
    </location>
</feature>
<dbReference type="Pfam" id="PF14452">
    <property type="entry name" value="Multi_ubiq"/>
    <property type="match status" value="1"/>
</dbReference>
<organism evidence="2 3">
    <name type="scientific">Pseudomonas aeruginosa</name>
    <dbReference type="NCBI Taxonomy" id="287"/>
    <lineage>
        <taxon>Bacteria</taxon>
        <taxon>Pseudomonadati</taxon>
        <taxon>Pseudomonadota</taxon>
        <taxon>Gammaproteobacteria</taxon>
        <taxon>Pseudomonadales</taxon>
        <taxon>Pseudomonadaceae</taxon>
        <taxon>Pseudomonas</taxon>
    </lineage>
</organism>
<protein>
    <recommendedName>
        <fullName evidence="1">Multi-ubiquitin domain-containing protein</fullName>
    </recommendedName>
</protein>
<reference evidence="3" key="1">
    <citation type="submission" date="2015-06" db="EMBL/GenBank/DDBJ databases">
        <authorList>
            <person name="Radhakrishnan Rajesh"/>
            <person name="Underwood Anthony"/>
            <person name="Al-Shahib Ali"/>
        </authorList>
    </citation>
    <scope>NUCLEOTIDE SEQUENCE [LARGE SCALE GENOMIC DNA]</scope>
    <source>
        <strain evidence="3">P19_London_7_VIM_2_05_10</strain>
    </source>
</reference>
<dbReference type="InterPro" id="IPR027802">
    <property type="entry name" value="Multi-ubiquitin_dom"/>
</dbReference>
<name>A0A9P1VU41_PSEAI</name>
<evidence type="ECO:0000313" key="2">
    <source>
        <dbReference type="EMBL" id="CRO40183.1"/>
    </source>
</evidence>
<gene>
    <name evidence="2" type="ORF">PAERUG_P19_London_7_VIM_2_05_10_01545</name>
</gene>
<proteinExistence type="predicted"/>
<sequence length="367" mass="41476">MTTDLPLTPSHQPNAGHSAVVKINGEMVDVRDWAPTARQILAAAGLQPVTEYVLLSWPEHGPTEELGLDETISLPRNGSVAEFLAMQADAVFYFMLNDLRFAWAGLLTTEDVRKVGRVPNTMEVWLEYRDEPDMELEEGAVVNLLAPGVERMYSRRRKWKLDVHGVLVESLEPEIVVRDALLLAGIDPDQGWIIRLKVRGEPKREVGLADSIDLTKPGIERLQLISDTINNGEIPCSVRRDFALLAKDETYLDARGLFWETVDDGRRWLLIRDYPVPKGYLQTSTCLAIEIPQNYPVAEIDMFYCNPPLVLASGVQIPQTEYRQVVNGIEFQRWSRHRNQGQWSPTRDSVLSHIGLVEESIARELGQ</sequence>
<dbReference type="EMBL" id="CVVU01000078">
    <property type="protein sequence ID" value="CRO40183.1"/>
    <property type="molecule type" value="Genomic_DNA"/>
</dbReference>
<dbReference type="InterPro" id="IPR025701">
    <property type="entry name" value="UBQ-conjugat_E2_E"/>
</dbReference>
<comment type="caution">
    <text evidence="2">The sequence shown here is derived from an EMBL/GenBank/DDBJ whole genome shotgun (WGS) entry which is preliminary data.</text>
</comment>
<evidence type="ECO:0000259" key="1">
    <source>
        <dbReference type="Pfam" id="PF14452"/>
    </source>
</evidence>
<evidence type="ECO:0000313" key="3">
    <source>
        <dbReference type="Proteomes" id="UP000045039"/>
    </source>
</evidence>
<dbReference type="Pfam" id="PF14462">
    <property type="entry name" value="Prok-E2_E"/>
    <property type="match status" value="1"/>
</dbReference>
<accession>A0A9P1VU41</accession>
<dbReference type="RefSeq" id="WP_015648459.1">
    <property type="nucleotide sequence ID" value="NZ_CAADMM010000499.1"/>
</dbReference>